<keyword evidence="2" id="KW-1185">Reference proteome</keyword>
<organism evidence="1 2">
    <name type="scientific">Conidiobolus coronatus (strain ATCC 28846 / CBS 209.66 / NRRL 28638)</name>
    <name type="common">Delacroixia coronata</name>
    <dbReference type="NCBI Taxonomy" id="796925"/>
    <lineage>
        <taxon>Eukaryota</taxon>
        <taxon>Fungi</taxon>
        <taxon>Fungi incertae sedis</taxon>
        <taxon>Zoopagomycota</taxon>
        <taxon>Entomophthoromycotina</taxon>
        <taxon>Entomophthoromycetes</taxon>
        <taxon>Entomophthorales</taxon>
        <taxon>Ancylistaceae</taxon>
        <taxon>Conidiobolus</taxon>
    </lineage>
</organism>
<gene>
    <name evidence="1" type="ORF">CONCODRAFT_8824</name>
</gene>
<evidence type="ECO:0000313" key="1">
    <source>
        <dbReference type="EMBL" id="KXN68860.1"/>
    </source>
</evidence>
<accession>A0A137P1A9</accession>
<sequence length="203" mass="22587">MNSSKKWNIDVSQPQPKKFLNFKSKMGPLQVLWMLPEVELVAGTIPRNPRDSISLKELPNLQINMDVIGYVNNKNWLPLPVNLNVKGSIDSENSADRVIFGKLQNIIVMPLKKFVVQAPVVGNINLFESKGRSLRIVLDACGITSEVEGRAPININIYADAYLGYGMFSIFLKTLILKTELPCPLVEQNLAPIVLGAVNNLLF</sequence>
<proteinExistence type="predicted"/>
<dbReference type="Proteomes" id="UP000070444">
    <property type="component" value="Unassembled WGS sequence"/>
</dbReference>
<dbReference type="AlphaFoldDB" id="A0A137P1A9"/>
<reference evidence="1 2" key="1">
    <citation type="journal article" date="2015" name="Genome Biol. Evol.">
        <title>Phylogenomic analyses indicate that early fungi evolved digesting cell walls of algal ancestors of land plants.</title>
        <authorList>
            <person name="Chang Y."/>
            <person name="Wang S."/>
            <person name="Sekimoto S."/>
            <person name="Aerts A.L."/>
            <person name="Choi C."/>
            <person name="Clum A."/>
            <person name="LaButti K.M."/>
            <person name="Lindquist E.A."/>
            <person name="Yee Ngan C."/>
            <person name="Ohm R.A."/>
            <person name="Salamov A.A."/>
            <person name="Grigoriev I.V."/>
            <person name="Spatafora J.W."/>
            <person name="Berbee M.L."/>
        </authorList>
    </citation>
    <scope>NUCLEOTIDE SEQUENCE [LARGE SCALE GENOMIC DNA]</scope>
    <source>
        <strain evidence="1 2">NRRL 28638</strain>
    </source>
</reference>
<evidence type="ECO:0000313" key="2">
    <source>
        <dbReference type="Proteomes" id="UP000070444"/>
    </source>
</evidence>
<protein>
    <submittedName>
        <fullName evidence="1">Uncharacterized protein</fullName>
    </submittedName>
</protein>
<dbReference type="EMBL" id="KQ964558">
    <property type="protein sequence ID" value="KXN68860.1"/>
    <property type="molecule type" value="Genomic_DNA"/>
</dbReference>
<name>A0A137P1A9_CONC2</name>